<sequence>MANFSSLAAAGGAPLYVLGDARGNIKVTEPVLADFPANQATWTFPFGEADRVLSDDGMPLRHLALAQTDGGQGGDCRTDGIRQTCTGPHRPAGNDPYRLFPR</sequence>
<evidence type="ECO:0000313" key="2">
    <source>
        <dbReference type="EMBL" id="XBS68740.1"/>
    </source>
</evidence>
<feature type="region of interest" description="Disordered" evidence="1">
    <location>
        <begin position="81"/>
        <end position="102"/>
    </location>
</feature>
<organism evidence="2">
    <name type="scientific">Acerihabitans sp. KWT182</name>
    <dbReference type="NCBI Taxonomy" id="3157919"/>
    <lineage>
        <taxon>Bacteria</taxon>
        <taxon>Pseudomonadati</taxon>
        <taxon>Pseudomonadota</taxon>
        <taxon>Gammaproteobacteria</taxon>
        <taxon>Enterobacterales</taxon>
        <taxon>Pectobacteriaceae</taxon>
        <taxon>Acerihabitans</taxon>
    </lineage>
</organism>
<protein>
    <submittedName>
        <fullName evidence="2">Uncharacterized protein</fullName>
    </submittedName>
</protein>
<dbReference type="EMBL" id="CP157947">
    <property type="protein sequence ID" value="XBS68740.1"/>
    <property type="molecule type" value="Genomic_DNA"/>
</dbReference>
<proteinExistence type="predicted"/>
<gene>
    <name evidence="2" type="ORF">ABK905_19375</name>
</gene>
<dbReference type="AlphaFoldDB" id="A0AAU7Q725"/>
<evidence type="ECO:0000256" key="1">
    <source>
        <dbReference type="SAM" id="MobiDB-lite"/>
    </source>
</evidence>
<accession>A0AAU7Q725</accession>
<reference evidence="2" key="1">
    <citation type="submission" date="2024-06" db="EMBL/GenBank/DDBJ databases">
        <authorList>
            <person name="Coelho C."/>
            <person name="Bento M."/>
            <person name="Garcia E."/>
            <person name="Camelo A."/>
            <person name="Brandao I."/>
            <person name="Espirito Santo C."/>
            <person name="Trovao J."/>
            <person name="Verissimo A."/>
            <person name="Costa J."/>
            <person name="Tiago I."/>
        </authorList>
    </citation>
    <scope>NUCLEOTIDE SEQUENCE</scope>
    <source>
        <strain evidence="2">KWT182</strain>
    </source>
</reference>
<name>A0AAU7Q725_9GAMM</name>